<comment type="similarity">
    <text evidence="1">Belongs to the peptidase S66 family.</text>
</comment>
<keyword evidence="3" id="KW-0645">Protease</keyword>
<evidence type="ECO:0000313" key="9">
    <source>
        <dbReference type="Proteomes" id="UP000647860"/>
    </source>
</evidence>
<dbReference type="SUPFAM" id="SSF141986">
    <property type="entry name" value="LD-carboxypeptidase A C-terminal domain-like"/>
    <property type="match status" value="1"/>
</dbReference>
<keyword evidence="2" id="KW-0121">Carboxypeptidase</keyword>
<comment type="caution">
    <text evidence="8">The sequence shown here is derived from an EMBL/GenBank/DDBJ whole genome shotgun (WGS) entry which is preliminary data.</text>
</comment>
<accession>A0ABQ4I6N5</accession>
<evidence type="ECO:0000259" key="7">
    <source>
        <dbReference type="Pfam" id="PF17676"/>
    </source>
</evidence>
<dbReference type="Pfam" id="PF17676">
    <property type="entry name" value="Peptidase_S66C"/>
    <property type="match status" value="1"/>
</dbReference>
<reference evidence="8 9" key="1">
    <citation type="submission" date="2021-01" db="EMBL/GenBank/DDBJ databases">
        <title>Whole genome shotgun sequence of Verrucosispora gifhornensis NBRC 16317.</title>
        <authorList>
            <person name="Komaki H."/>
            <person name="Tamura T."/>
        </authorList>
    </citation>
    <scope>NUCLEOTIDE SEQUENCE [LARGE SCALE GENOMIC DNA]</scope>
    <source>
        <strain evidence="8 9">NBRC 16317</strain>
    </source>
</reference>
<dbReference type="SUPFAM" id="SSF52317">
    <property type="entry name" value="Class I glutamine amidotransferase-like"/>
    <property type="match status" value="1"/>
</dbReference>
<dbReference type="Gene3D" id="3.50.30.60">
    <property type="entry name" value="LD-carboxypeptidase A C-terminal domain-like"/>
    <property type="match status" value="1"/>
</dbReference>
<dbReference type="PIRSF" id="PIRSF028757">
    <property type="entry name" value="LD-carboxypeptidase"/>
    <property type="match status" value="1"/>
</dbReference>
<dbReference type="InterPro" id="IPR003507">
    <property type="entry name" value="S66_fam"/>
</dbReference>
<gene>
    <name evidence="8" type="ORF">Vgi01_02480</name>
</gene>
<sequence length="313" mass="32502">MSDHTAADHVVRPPALREGDTVMLVSPSGPTRPERVARGIELLTGWGLRPVLARNVYARQGYLAGVDALRAADLNAAFADPQVRGVICTRGGYGAQRVVDAIDMAAVRRDPKVVAGFSDITALQLALWRGARLAGVHGPGAAWRDERTPLASAESLHAALTRAEPVTVRAVEAEETFAVRVPGRAMGRLLGGNLCLIVASLGTPDMPDLTGAVLLLEDVQEPPYKVDRMLTQLRRAGALAGLAGVAVGQFTDCADGWEVSVADVLTERLGDLGVPVLGGLPIGHGPGQLSVPVGTLATLDADAGTLTVASAVC</sequence>
<dbReference type="InterPro" id="IPR029062">
    <property type="entry name" value="Class_I_gatase-like"/>
</dbReference>
<dbReference type="InterPro" id="IPR027478">
    <property type="entry name" value="LdcA_N"/>
</dbReference>
<evidence type="ECO:0000256" key="3">
    <source>
        <dbReference type="ARBA" id="ARBA00022670"/>
    </source>
</evidence>
<dbReference type="InterPro" id="IPR040921">
    <property type="entry name" value="Peptidase_S66C"/>
</dbReference>
<keyword evidence="4" id="KW-0378">Hydrolase</keyword>
<evidence type="ECO:0000313" key="8">
    <source>
        <dbReference type="EMBL" id="GIJ13564.1"/>
    </source>
</evidence>
<dbReference type="PANTHER" id="PTHR30237">
    <property type="entry name" value="MURAMOYLTETRAPEPTIDE CARBOXYPEPTIDASE"/>
    <property type="match status" value="1"/>
</dbReference>
<feature type="domain" description="LD-carboxypeptidase N-terminal" evidence="6">
    <location>
        <begin position="22"/>
        <end position="138"/>
    </location>
</feature>
<evidence type="ECO:0000256" key="5">
    <source>
        <dbReference type="ARBA" id="ARBA00022825"/>
    </source>
</evidence>
<dbReference type="Proteomes" id="UP000647860">
    <property type="component" value="Unassembled WGS sequence"/>
</dbReference>
<evidence type="ECO:0000259" key="6">
    <source>
        <dbReference type="Pfam" id="PF02016"/>
    </source>
</evidence>
<dbReference type="InterPro" id="IPR040449">
    <property type="entry name" value="Peptidase_S66_N"/>
</dbReference>
<dbReference type="Pfam" id="PF02016">
    <property type="entry name" value="Peptidase_S66"/>
    <property type="match status" value="1"/>
</dbReference>
<keyword evidence="9" id="KW-1185">Reference proteome</keyword>
<protein>
    <submittedName>
        <fullName evidence="8">Peptidase S66</fullName>
    </submittedName>
</protein>
<evidence type="ECO:0000256" key="4">
    <source>
        <dbReference type="ARBA" id="ARBA00022801"/>
    </source>
</evidence>
<evidence type="ECO:0000256" key="1">
    <source>
        <dbReference type="ARBA" id="ARBA00010233"/>
    </source>
</evidence>
<organism evidence="8 9">
    <name type="scientific">Micromonospora gifhornensis</name>
    <dbReference type="NCBI Taxonomy" id="84594"/>
    <lineage>
        <taxon>Bacteria</taxon>
        <taxon>Bacillati</taxon>
        <taxon>Actinomycetota</taxon>
        <taxon>Actinomycetes</taxon>
        <taxon>Micromonosporales</taxon>
        <taxon>Micromonosporaceae</taxon>
        <taxon>Micromonospora</taxon>
    </lineage>
</organism>
<dbReference type="CDD" id="cd07025">
    <property type="entry name" value="Peptidase_S66"/>
    <property type="match status" value="1"/>
</dbReference>
<name>A0ABQ4I6N5_9ACTN</name>
<dbReference type="EMBL" id="BOPA01000002">
    <property type="protein sequence ID" value="GIJ13564.1"/>
    <property type="molecule type" value="Genomic_DNA"/>
</dbReference>
<dbReference type="Gene3D" id="3.40.50.10740">
    <property type="entry name" value="Class I glutamine amidotransferase-like"/>
    <property type="match status" value="1"/>
</dbReference>
<evidence type="ECO:0000256" key="2">
    <source>
        <dbReference type="ARBA" id="ARBA00022645"/>
    </source>
</evidence>
<keyword evidence="5" id="KW-0720">Serine protease</keyword>
<dbReference type="InterPro" id="IPR027461">
    <property type="entry name" value="Carboxypeptidase_A_C_sf"/>
</dbReference>
<proteinExistence type="inferred from homology"/>
<feature type="domain" description="LD-carboxypeptidase C-terminal" evidence="7">
    <location>
        <begin position="187"/>
        <end position="299"/>
    </location>
</feature>
<dbReference type="PANTHER" id="PTHR30237:SF2">
    <property type="entry name" value="MUREIN TETRAPEPTIDE CARBOXYPEPTIDASE"/>
    <property type="match status" value="1"/>
</dbReference>